<sequence length="100" mass="11083">MNEWAQGFDVAWNRMRRAGTGWCAPADTIRGAHGLVRSVLDSAPWGQDQYGRQFAAGFVGTLEDLLQSCGQGAKSIDDLEEQVDLAARNYERANHLYPQV</sequence>
<reference evidence="2" key="1">
    <citation type="journal article" date="2019" name="Int. J. Syst. Evol. Microbiol.">
        <title>The Global Catalogue of Microorganisms (GCM) 10K type strain sequencing project: providing services to taxonomists for standard genome sequencing and annotation.</title>
        <authorList>
            <consortium name="The Broad Institute Genomics Platform"/>
            <consortium name="The Broad Institute Genome Sequencing Center for Infectious Disease"/>
            <person name="Wu L."/>
            <person name="Ma J."/>
        </authorList>
    </citation>
    <scope>NUCLEOTIDE SEQUENCE [LARGE SCALE GENOMIC DNA]</scope>
    <source>
        <strain evidence="2">CGMCC 1.15399</strain>
    </source>
</reference>
<name>A0ABW4GE88_9ACTN</name>
<organism evidence="1 2">
    <name type="scientific">Nonomuraea guangzhouensis</name>
    <dbReference type="NCBI Taxonomy" id="1291555"/>
    <lineage>
        <taxon>Bacteria</taxon>
        <taxon>Bacillati</taxon>
        <taxon>Actinomycetota</taxon>
        <taxon>Actinomycetes</taxon>
        <taxon>Streptosporangiales</taxon>
        <taxon>Streptosporangiaceae</taxon>
        <taxon>Nonomuraea</taxon>
    </lineage>
</organism>
<dbReference type="RefSeq" id="WP_219532362.1">
    <property type="nucleotide sequence ID" value="NZ_JAHKRM010000014.1"/>
</dbReference>
<evidence type="ECO:0000313" key="2">
    <source>
        <dbReference type="Proteomes" id="UP001597097"/>
    </source>
</evidence>
<protein>
    <recommendedName>
        <fullName evidence="3">Excreted virulence factor EspC (Type VII ESX diderm)</fullName>
    </recommendedName>
</protein>
<evidence type="ECO:0000313" key="1">
    <source>
        <dbReference type="EMBL" id="MFD1540921.1"/>
    </source>
</evidence>
<gene>
    <name evidence="1" type="ORF">ACFSJ0_27955</name>
</gene>
<proteinExistence type="predicted"/>
<dbReference type="Proteomes" id="UP001597097">
    <property type="component" value="Unassembled WGS sequence"/>
</dbReference>
<evidence type="ECO:0008006" key="3">
    <source>
        <dbReference type="Google" id="ProtNLM"/>
    </source>
</evidence>
<comment type="caution">
    <text evidence="1">The sequence shown here is derived from an EMBL/GenBank/DDBJ whole genome shotgun (WGS) entry which is preliminary data.</text>
</comment>
<keyword evidence="2" id="KW-1185">Reference proteome</keyword>
<dbReference type="EMBL" id="JBHUCM010000020">
    <property type="protein sequence ID" value="MFD1540921.1"/>
    <property type="molecule type" value="Genomic_DNA"/>
</dbReference>
<accession>A0ABW4GE88</accession>